<gene>
    <name evidence="3" type="ORF">CVIRNUC_003759</name>
</gene>
<organism evidence="3 4">
    <name type="scientific">Coccomyxa viridis</name>
    <dbReference type="NCBI Taxonomy" id="1274662"/>
    <lineage>
        <taxon>Eukaryota</taxon>
        <taxon>Viridiplantae</taxon>
        <taxon>Chlorophyta</taxon>
        <taxon>core chlorophytes</taxon>
        <taxon>Trebouxiophyceae</taxon>
        <taxon>Trebouxiophyceae incertae sedis</taxon>
        <taxon>Coccomyxaceae</taxon>
        <taxon>Coccomyxa</taxon>
    </lineage>
</organism>
<protein>
    <submittedName>
        <fullName evidence="3">Uncharacterized protein</fullName>
    </submittedName>
</protein>
<keyword evidence="4" id="KW-1185">Reference proteome</keyword>
<feature type="transmembrane region" description="Helical" evidence="2">
    <location>
        <begin position="95"/>
        <end position="113"/>
    </location>
</feature>
<dbReference type="AlphaFoldDB" id="A0AAV1HZI1"/>
<feature type="region of interest" description="Disordered" evidence="1">
    <location>
        <begin position="203"/>
        <end position="252"/>
    </location>
</feature>
<name>A0AAV1HZI1_9CHLO</name>
<keyword evidence="2" id="KW-0472">Membrane</keyword>
<evidence type="ECO:0000313" key="4">
    <source>
        <dbReference type="Proteomes" id="UP001314263"/>
    </source>
</evidence>
<evidence type="ECO:0000256" key="1">
    <source>
        <dbReference type="SAM" id="MobiDB-lite"/>
    </source>
</evidence>
<feature type="transmembrane region" description="Helical" evidence="2">
    <location>
        <begin position="57"/>
        <end position="83"/>
    </location>
</feature>
<sequence>MHHNPISDALVTQAPVPHLQPAAGGQIPQGLGLDRAAKDINPAIALAILAADVAARIFCLSVLWLTVILALLASNAAVCVALIHRSHLSVEASLGITVGFDMLLAAVSIAFMARRFSTDIVRWGAQKLQPGKEKVRQLRYTQVGKPFCGLRLKELQRKLWDKTEWAVAKVKERIKGHTDEGAPLEEAGNVPGVLAVEDDAEQCGAMPDTSAGSRGGDAARKARKVSPIEIVNKAGGDSKDVNRGRLEGAHVA</sequence>
<dbReference type="EMBL" id="CAUYUE010000004">
    <property type="protein sequence ID" value="CAK0770359.1"/>
    <property type="molecule type" value="Genomic_DNA"/>
</dbReference>
<comment type="caution">
    <text evidence="3">The sequence shown here is derived from an EMBL/GenBank/DDBJ whole genome shotgun (WGS) entry which is preliminary data.</text>
</comment>
<proteinExistence type="predicted"/>
<dbReference type="Proteomes" id="UP001314263">
    <property type="component" value="Unassembled WGS sequence"/>
</dbReference>
<keyword evidence="2" id="KW-1133">Transmembrane helix</keyword>
<accession>A0AAV1HZI1</accession>
<evidence type="ECO:0000256" key="2">
    <source>
        <dbReference type="SAM" id="Phobius"/>
    </source>
</evidence>
<feature type="compositionally biased region" description="Basic and acidic residues" evidence="1">
    <location>
        <begin position="236"/>
        <end position="252"/>
    </location>
</feature>
<evidence type="ECO:0000313" key="3">
    <source>
        <dbReference type="EMBL" id="CAK0770359.1"/>
    </source>
</evidence>
<keyword evidence="2" id="KW-0812">Transmembrane</keyword>
<reference evidence="3 4" key="1">
    <citation type="submission" date="2023-10" db="EMBL/GenBank/DDBJ databases">
        <authorList>
            <person name="Maclean D."/>
            <person name="Macfadyen A."/>
        </authorList>
    </citation>
    <scope>NUCLEOTIDE SEQUENCE [LARGE SCALE GENOMIC DNA]</scope>
</reference>